<keyword evidence="15" id="KW-1185">Reference proteome</keyword>
<feature type="binding site" evidence="12">
    <location>
        <position position="152"/>
    </location>
    <ligand>
        <name>Zn(2+)</name>
        <dbReference type="ChEBI" id="CHEBI:29105"/>
        <note>catalytic</note>
    </ligand>
</feature>
<keyword evidence="6 12" id="KW-0479">Metal-binding</keyword>
<dbReference type="Gene3D" id="3.30.2010.10">
    <property type="entry name" value="Metalloproteases ('zincins'), catalytic domain"/>
    <property type="match status" value="1"/>
</dbReference>
<dbReference type="PANTHER" id="PTHR43221:SF1">
    <property type="entry name" value="PROTEASE HTPX"/>
    <property type="match status" value="1"/>
</dbReference>
<dbReference type="InterPro" id="IPR050083">
    <property type="entry name" value="HtpX_protease"/>
</dbReference>
<evidence type="ECO:0000256" key="6">
    <source>
        <dbReference type="ARBA" id="ARBA00022723"/>
    </source>
</evidence>
<comment type="subcellular location">
    <subcellularLocation>
        <location evidence="1 12">Cell membrane</location>
        <topology evidence="1 12">Multi-pass membrane protein</topology>
    </subcellularLocation>
</comment>
<feature type="transmembrane region" description="Helical" evidence="12">
    <location>
        <begin position="47"/>
        <end position="65"/>
    </location>
</feature>
<evidence type="ECO:0000256" key="12">
    <source>
        <dbReference type="HAMAP-Rule" id="MF_00188"/>
    </source>
</evidence>
<protein>
    <recommendedName>
        <fullName evidence="12">Protease HtpX homolog</fullName>
        <ecNumber evidence="12">3.4.24.-</ecNumber>
    </recommendedName>
</protein>
<reference evidence="14 15" key="1">
    <citation type="submission" date="2016-07" db="EMBL/GenBank/DDBJ databases">
        <title>High microdiversification within the ubiquitous acI lineage of Actinobacteria.</title>
        <authorList>
            <person name="Neuenschwander S.M."/>
            <person name="Salcher M."/>
            <person name="Ghai R."/>
            <person name="Pernthaler J."/>
        </authorList>
    </citation>
    <scope>NUCLEOTIDE SEQUENCE [LARGE SCALE GENOMIC DNA]</scope>
    <source>
        <strain evidence="14">MMS-IA-56</strain>
    </source>
</reference>
<evidence type="ECO:0000256" key="3">
    <source>
        <dbReference type="ARBA" id="ARBA00022475"/>
    </source>
</evidence>
<organism evidence="14 15">
    <name type="scientific">Candidatus Planktophila sulfonica</name>
    <dbReference type="NCBI Taxonomy" id="1884904"/>
    <lineage>
        <taxon>Bacteria</taxon>
        <taxon>Bacillati</taxon>
        <taxon>Actinomycetota</taxon>
        <taxon>Actinomycetes</taxon>
        <taxon>Candidatus Nanopelagicales</taxon>
        <taxon>Candidatus Nanopelagicaceae</taxon>
        <taxon>Candidatus Planktophila</taxon>
    </lineage>
</organism>
<dbReference type="GO" id="GO:0006508">
    <property type="term" value="P:proteolysis"/>
    <property type="evidence" value="ECO:0007669"/>
    <property type="project" value="UniProtKB-KW"/>
</dbReference>
<evidence type="ECO:0000313" key="15">
    <source>
        <dbReference type="Proteomes" id="UP000217215"/>
    </source>
</evidence>
<dbReference type="GO" id="GO:0008270">
    <property type="term" value="F:zinc ion binding"/>
    <property type="evidence" value="ECO:0007669"/>
    <property type="project" value="UniProtKB-UniRule"/>
</dbReference>
<evidence type="ECO:0000256" key="11">
    <source>
        <dbReference type="ARBA" id="ARBA00023136"/>
    </source>
</evidence>
<feature type="binding site" evidence="12">
    <location>
        <position position="227"/>
    </location>
    <ligand>
        <name>Zn(2+)</name>
        <dbReference type="ChEBI" id="CHEBI:29105"/>
        <note>catalytic</note>
    </ligand>
</feature>
<dbReference type="AlphaFoldDB" id="A0A249KID5"/>
<dbReference type="PANTHER" id="PTHR43221">
    <property type="entry name" value="PROTEASE HTPX"/>
    <property type="match status" value="1"/>
</dbReference>
<name>A0A249KID5_9ACTN</name>
<dbReference type="InterPro" id="IPR022919">
    <property type="entry name" value="Pept_M48_protease_HtpX"/>
</dbReference>
<keyword evidence="5 12" id="KW-0812">Transmembrane</keyword>
<dbReference type="InterPro" id="IPR001915">
    <property type="entry name" value="Peptidase_M48"/>
</dbReference>
<keyword evidence="4 12" id="KW-0645">Protease</keyword>
<dbReference type="EC" id="3.4.24.-" evidence="12"/>
<keyword evidence="8 12" id="KW-0862">Zinc</keyword>
<dbReference type="EMBL" id="CP016773">
    <property type="protein sequence ID" value="ASY16562.1"/>
    <property type="molecule type" value="Genomic_DNA"/>
</dbReference>
<keyword evidence="10 12" id="KW-0482">Metalloprotease</keyword>
<feature type="domain" description="Peptidase M48" evidence="13">
    <location>
        <begin position="84"/>
        <end position="299"/>
    </location>
</feature>
<keyword evidence="11 12" id="KW-0472">Membrane</keyword>
<feature type="active site" evidence="12">
    <location>
        <position position="149"/>
    </location>
</feature>
<evidence type="ECO:0000256" key="9">
    <source>
        <dbReference type="ARBA" id="ARBA00022989"/>
    </source>
</evidence>
<accession>A0A249KID5</accession>
<dbReference type="RefSeq" id="WP_095674124.1">
    <property type="nucleotide sequence ID" value="NZ_CP016773.1"/>
</dbReference>
<dbReference type="OrthoDB" id="15218at2"/>
<keyword evidence="7 12" id="KW-0378">Hydrolase</keyword>
<comment type="similarity">
    <text evidence="2 12">Belongs to the peptidase M48B family.</text>
</comment>
<feature type="transmembrane region" description="Helical" evidence="12">
    <location>
        <begin position="18"/>
        <end position="41"/>
    </location>
</feature>
<feature type="binding site" evidence="12">
    <location>
        <position position="148"/>
    </location>
    <ligand>
        <name>Zn(2+)</name>
        <dbReference type="ChEBI" id="CHEBI:29105"/>
        <note>catalytic</note>
    </ligand>
</feature>
<sequence>MADNNFRALQSANKGKTYFLLASMGVLTWLVAYAAMTYFGVGTASTMVPMAVGFALIGVWGSYYGSDKLVLTMTGAKLITREDAPELFNVIEEVVIASGLPMPKVAIVEDSAPNAFATGRNPEHALIAFTTRILEVMDRDELQGVIAHEMSHVANRDTLVSAVAATTAGAIAILSDFLTRMMWFGGGRDRDRGGNSNPLALVFSLVILILAPLAAMLLKSAISRKREALADATAVSFTRNPAGLRKALEVLAADSTVVRQKSNAVAHIWIESPLDGQTVSKLFSTHPPIQERIATLKAMESLGPAGE</sequence>
<evidence type="ECO:0000256" key="7">
    <source>
        <dbReference type="ARBA" id="ARBA00022801"/>
    </source>
</evidence>
<keyword evidence="14" id="KW-0346">Stress response</keyword>
<feature type="transmembrane region" description="Helical" evidence="12">
    <location>
        <begin position="159"/>
        <end position="179"/>
    </location>
</feature>
<dbReference type="CDD" id="cd07340">
    <property type="entry name" value="M48B_Htpx_like"/>
    <property type="match status" value="1"/>
</dbReference>
<keyword evidence="3 12" id="KW-1003">Cell membrane</keyword>
<dbReference type="Pfam" id="PF01435">
    <property type="entry name" value="Peptidase_M48"/>
    <property type="match status" value="1"/>
</dbReference>
<keyword evidence="9 12" id="KW-1133">Transmembrane helix</keyword>
<evidence type="ECO:0000313" key="14">
    <source>
        <dbReference type="EMBL" id="ASY16562.1"/>
    </source>
</evidence>
<evidence type="ECO:0000256" key="1">
    <source>
        <dbReference type="ARBA" id="ARBA00004651"/>
    </source>
</evidence>
<dbReference type="Proteomes" id="UP000217215">
    <property type="component" value="Chromosome"/>
</dbReference>
<feature type="transmembrane region" description="Helical" evidence="12">
    <location>
        <begin position="199"/>
        <end position="218"/>
    </location>
</feature>
<evidence type="ECO:0000256" key="2">
    <source>
        <dbReference type="ARBA" id="ARBA00009779"/>
    </source>
</evidence>
<comment type="cofactor">
    <cofactor evidence="12">
        <name>Zn(2+)</name>
        <dbReference type="ChEBI" id="CHEBI:29105"/>
    </cofactor>
    <text evidence="12">Binds 1 zinc ion per subunit.</text>
</comment>
<dbReference type="HAMAP" id="MF_00188">
    <property type="entry name" value="Pept_M48_protease_HtpX"/>
    <property type="match status" value="1"/>
</dbReference>
<dbReference type="GO" id="GO:0005886">
    <property type="term" value="C:plasma membrane"/>
    <property type="evidence" value="ECO:0007669"/>
    <property type="project" value="UniProtKB-SubCell"/>
</dbReference>
<evidence type="ECO:0000256" key="4">
    <source>
        <dbReference type="ARBA" id="ARBA00022670"/>
    </source>
</evidence>
<evidence type="ECO:0000256" key="10">
    <source>
        <dbReference type="ARBA" id="ARBA00023049"/>
    </source>
</evidence>
<evidence type="ECO:0000259" key="13">
    <source>
        <dbReference type="Pfam" id="PF01435"/>
    </source>
</evidence>
<evidence type="ECO:0000256" key="5">
    <source>
        <dbReference type="ARBA" id="ARBA00022692"/>
    </source>
</evidence>
<dbReference type="KEGG" id="psuf:A1sIA56_06745"/>
<proteinExistence type="inferred from homology"/>
<evidence type="ECO:0000256" key="8">
    <source>
        <dbReference type="ARBA" id="ARBA00022833"/>
    </source>
</evidence>
<gene>
    <name evidence="12" type="primary">htpX</name>
    <name evidence="14" type="ORF">A1sIA56_06745</name>
</gene>
<dbReference type="GO" id="GO:0004222">
    <property type="term" value="F:metalloendopeptidase activity"/>
    <property type="evidence" value="ECO:0007669"/>
    <property type="project" value="UniProtKB-UniRule"/>
</dbReference>